<dbReference type="Pfam" id="PF16474">
    <property type="entry name" value="KIND"/>
    <property type="match status" value="1"/>
</dbReference>
<protein>
    <submittedName>
        <fullName evidence="15">Protein spire-like protein 1</fullName>
    </submittedName>
</protein>
<dbReference type="GO" id="GO:0051295">
    <property type="term" value="P:establishment of meiotic spindle localization"/>
    <property type="evidence" value="ECO:0007669"/>
    <property type="project" value="TreeGrafter"/>
</dbReference>
<keyword evidence="12" id="KW-0206">Cytoskeleton</keyword>
<dbReference type="GO" id="GO:0051639">
    <property type="term" value="P:actin filament network formation"/>
    <property type="evidence" value="ECO:0007669"/>
    <property type="project" value="TreeGrafter"/>
</dbReference>
<keyword evidence="6" id="KW-1003">Cell membrane</keyword>
<dbReference type="InterPro" id="IPR029901">
    <property type="entry name" value="Spire"/>
</dbReference>
<evidence type="ECO:0000256" key="12">
    <source>
        <dbReference type="ARBA" id="ARBA00023212"/>
    </source>
</evidence>
<dbReference type="GO" id="GO:0015031">
    <property type="term" value="P:protein transport"/>
    <property type="evidence" value="ECO:0007669"/>
    <property type="project" value="UniProtKB-KW"/>
</dbReference>
<keyword evidence="10" id="KW-0472">Membrane</keyword>
<organism evidence="15 16">
    <name type="scientific">Frankliniella fusca</name>
    <dbReference type="NCBI Taxonomy" id="407009"/>
    <lineage>
        <taxon>Eukaryota</taxon>
        <taxon>Metazoa</taxon>
        <taxon>Ecdysozoa</taxon>
        <taxon>Arthropoda</taxon>
        <taxon>Hexapoda</taxon>
        <taxon>Insecta</taxon>
        <taxon>Pterygota</taxon>
        <taxon>Neoptera</taxon>
        <taxon>Paraneoptera</taxon>
        <taxon>Thysanoptera</taxon>
        <taxon>Terebrantia</taxon>
        <taxon>Thripoidea</taxon>
        <taxon>Thripidae</taxon>
        <taxon>Frankliniella</taxon>
    </lineage>
</organism>
<keyword evidence="5" id="KW-0813">Transport</keyword>
<keyword evidence="16" id="KW-1185">Reference proteome</keyword>
<dbReference type="GO" id="GO:0045010">
    <property type="term" value="P:actin nucleation"/>
    <property type="evidence" value="ECO:0007669"/>
    <property type="project" value="InterPro"/>
</dbReference>
<evidence type="ECO:0000256" key="1">
    <source>
        <dbReference type="ARBA" id="ARBA00004180"/>
    </source>
</evidence>
<evidence type="ECO:0000256" key="4">
    <source>
        <dbReference type="ARBA" id="ARBA00010956"/>
    </source>
</evidence>
<proteinExistence type="inferred from homology"/>
<evidence type="ECO:0000256" key="10">
    <source>
        <dbReference type="ARBA" id="ARBA00023136"/>
    </source>
</evidence>
<dbReference type="GO" id="GO:0003779">
    <property type="term" value="F:actin binding"/>
    <property type="evidence" value="ECO:0007669"/>
    <property type="project" value="UniProtKB-KW"/>
</dbReference>
<evidence type="ECO:0000256" key="6">
    <source>
        <dbReference type="ARBA" id="ARBA00022475"/>
    </source>
</evidence>
<gene>
    <name evidence="15" type="ORF">KUF71_020440</name>
</gene>
<evidence type="ECO:0000259" key="14">
    <source>
        <dbReference type="PROSITE" id="PS51377"/>
    </source>
</evidence>
<sequence>MASDVSVTAKPKQVMRKCTLDENGCVSLLDILNSFNAPINEEHAWALCFQCAQCFKSAAASDKNKCVLVDSVDQVFVSKEGTIHPKTLLATAENAGEVVVWWSEQASKE</sequence>
<dbReference type="AlphaFoldDB" id="A0AAE1L8H7"/>
<keyword evidence="9" id="KW-0653">Protein transport</keyword>
<keyword evidence="7" id="KW-0963">Cytoplasm</keyword>
<keyword evidence="13" id="KW-0968">Cytoplasmic vesicle</keyword>
<comment type="similarity">
    <text evidence="4">Belongs to the spire family.</text>
</comment>
<dbReference type="Proteomes" id="UP001219518">
    <property type="component" value="Unassembled WGS sequence"/>
</dbReference>
<dbReference type="GO" id="GO:0040038">
    <property type="term" value="P:polar body extrusion after meiotic divisions"/>
    <property type="evidence" value="ECO:0007669"/>
    <property type="project" value="TreeGrafter"/>
</dbReference>
<dbReference type="GO" id="GO:0030659">
    <property type="term" value="C:cytoplasmic vesicle membrane"/>
    <property type="evidence" value="ECO:0007669"/>
    <property type="project" value="UniProtKB-SubCell"/>
</dbReference>
<evidence type="ECO:0000256" key="2">
    <source>
        <dbReference type="ARBA" id="ARBA00004245"/>
    </source>
</evidence>
<dbReference type="PANTHER" id="PTHR21345:SF3">
    <property type="entry name" value="PROTEIN SPIRE"/>
    <property type="match status" value="1"/>
</dbReference>
<evidence type="ECO:0000256" key="11">
    <source>
        <dbReference type="ARBA" id="ARBA00023203"/>
    </source>
</evidence>
<evidence type="ECO:0000313" key="15">
    <source>
        <dbReference type="EMBL" id="KAK3910626.1"/>
    </source>
</evidence>
<dbReference type="GO" id="GO:0030041">
    <property type="term" value="P:actin filament polymerization"/>
    <property type="evidence" value="ECO:0007669"/>
    <property type="project" value="TreeGrafter"/>
</dbReference>
<evidence type="ECO:0000256" key="3">
    <source>
        <dbReference type="ARBA" id="ARBA00004413"/>
    </source>
</evidence>
<dbReference type="EMBL" id="JAHWGI010000182">
    <property type="protein sequence ID" value="KAK3910626.1"/>
    <property type="molecule type" value="Genomic_DNA"/>
</dbReference>
<dbReference type="GO" id="GO:0008017">
    <property type="term" value="F:microtubule binding"/>
    <property type="evidence" value="ECO:0007669"/>
    <property type="project" value="TreeGrafter"/>
</dbReference>
<reference evidence="15" key="1">
    <citation type="submission" date="2021-07" db="EMBL/GenBank/DDBJ databases">
        <authorList>
            <person name="Catto M.A."/>
            <person name="Jacobson A."/>
            <person name="Kennedy G."/>
            <person name="Labadie P."/>
            <person name="Hunt B.G."/>
            <person name="Srinivasan R."/>
        </authorList>
    </citation>
    <scope>NUCLEOTIDE SEQUENCE</scope>
    <source>
        <strain evidence="15">PL_HMW_Pooled</strain>
        <tissue evidence="15">Head</tissue>
    </source>
</reference>
<evidence type="ECO:0000256" key="13">
    <source>
        <dbReference type="ARBA" id="ARBA00023329"/>
    </source>
</evidence>
<dbReference type="PROSITE" id="PS51377">
    <property type="entry name" value="KIND"/>
    <property type="match status" value="1"/>
</dbReference>
<dbReference type="GO" id="GO:0005856">
    <property type="term" value="C:cytoskeleton"/>
    <property type="evidence" value="ECO:0007669"/>
    <property type="project" value="UniProtKB-SubCell"/>
</dbReference>
<name>A0AAE1L8H7_9NEOP</name>
<evidence type="ECO:0000256" key="8">
    <source>
        <dbReference type="ARBA" id="ARBA00022737"/>
    </source>
</evidence>
<comment type="caution">
    <text evidence="15">The sequence shown here is derived from an EMBL/GenBank/DDBJ whole genome shotgun (WGS) entry which is preliminary data.</text>
</comment>
<feature type="domain" description="KIND" evidence="14">
    <location>
        <begin position="26"/>
        <end position="109"/>
    </location>
</feature>
<evidence type="ECO:0000256" key="7">
    <source>
        <dbReference type="ARBA" id="ARBA00022490"/>
    </source>
</evidence>
<evidence type="ECO:0000256" key="9">
    <source>
        <dbReference type="ARBA" id="ARBA00022927"/>
    </source>
</evidence>
<dbReference type="GO" id="GO:0005938">
    <property type="term" value="C:cell cortex"/>
    <property type="evidence" value="ECO:0007669"/>
    <property type="project" value="TreeGrafter"/>
</dbReference>
<keyword evidence="11" id="KW-0009">Actin-binding</keyword>
<keyword evidence="8" id="KW-0677">Repeat</keyword>
<evidence type="ECO:0000256" key="5">
    <source>
        <dbReference type="ARBA" id="ARBA00022448"/>
    </source>
</evidence>
<dbReference type="GO" id="GO:0005886">
    <property type="term" value="C:plasma membrane"/>
    <property type="evidence" value="ECO:0007669"/>
    <property type="project" value="UniProtKB-SubCell"/>
</dbReference>
<accession>A0AAE1L8H7</accession>
<dbReference type="Gene3D" id="1.10.510.10">
    <property type="entry name" value="Transferase(Phosphotransferase) domain 1"/>
    <property type="match status" value="1"/>
</dbReference>
<reference evidence="15" key="2">
    <citation type="journal article" date="2023" name="BMC Genomics">
        <title>Pest status, molecular evolution, and epigenetic factors derived from the genome assembly of Frankliniella fusca, a thysanopteran phytovirus vector.</title>
        <authorList>
            <person name="Catto M.A."/>
            <person name="Labadie P.E."/>
            <person name="Jacobson A.L."/>
            <person name="Kennedy G.G."/>
            <person name="Srinivasan R."/>
            <person name="Hunt B.G."/>
        </authorList>
    </citation>
    <scope>NUCLEOTIDE SEQUENCE</scope>
    <source>
        <strain evidence="15">PL_HMW_Pooled</strain>
    </source>
</reference>
<dbReference type="InterPro" id="IPR011019">
    <property type="entry name" value="KIND_dom"/>
</dbReference>
<evidence type="ECO:0000313" key="16">
    <source>
        <dbReference type="Proteomes" id="UP001219518"/>
    </source>
</evidence>
<dbReference type="GO" id="GO:0036089">
    <property type="term" value="P:cleavage furrow formation"/>
    <property type="evidence" value="ECO:0007669"/>
    <property type="project" value="TreeGrafter"/>
</dbReference>
<comment type="subcellular location">
    <subcellularLocation>
        <location evidence="3">Cell membrane</location>
        <topology evidence="3">Peripheral membrane protein</topology>
        <orientation evidence="3">Cytoplasmic side</orientation>
    </subcellularLocation>
    <subcellularLocation>
        <location evidence="2">Cytoplasm</location>
        <location evidence="2">Cytoskeleton</location>
    </subcellularLocation>
    <subcellularLocation>
        <location evidence="1">Cytoplasmic vesicle membrane</location>
        <topology evidence="1">Peripheral membrane protein</topology>
        <orientation evidence="1">Cytoplasmic side</orientation>
    </subcellularLocation>
</comment>
<dbReference type="GO" id="GO:0048193">
    <property type="term" value="P:Golgi vesicle transport"/>
    <property type="evidence" value="ECO:0007669"/>
    <property type="project" value="TreeGrafter"/>
</dbReference>
<dbReference type="PANTHER" id="PTHR21345">
    <property type="entry name" value="SPIRE"/>
    <property type="match status" value="1"/>
</dbReference>